<dbReference type="PRINTS" id="PR00742">
    <property type="entry name" value="GLHYDRLASE35"/>
</dbReference>
<dbReference type="GO" id="GO:0005576">
    <property type="term" value="C:extracellular region"/>
    <property type="evidence" value="ECO:0007669"/>
    <property type="project" value="UniProtKB-SubCell"/>
</dbReference>
<dbReference type="FunFam" id="3.20.20.80:FF:000040">
    <property type="entry name" value="Beta-galactosidase A"/>
    <property type="match status" value="1"/>
</dbReference>
<evidence type="ECO:0000256" key="5">
    <source>
        <dbReference type="ARBA" id="ARBA00022525"/>
    </source>
</evidence>
<dbReference type="SUPFAM" id="SSF51445">
    <property type="entry name" value="(Trans)glycosidases"/>
    <property type="match status" value="1"/>
</dbReference>
<dbReference type="Gene3D" id="2.102.20.10">
    <property type="entry name" value="Beta-galactosidase, domain 2"/>
    <property type="match status" value="1"/>
</dbReference>
<dbReference type="InterPro" id="IPR017853">
    <property type="entry name" value="GH"/>
</dbReference>
<evidence type="ECO:0000256" key="12">
    <source>
        <dbReference type="ARBA" id="ARBA00023326"/>
    </source>
</evidence>
<dbReference type="FunFam" id="2.60.120.260:FF:000065">
    <property type="entry name" value="Beta-galactosidase A"/>
    <property type="match status" value="1"/>
</dbReference>
<gene>
    <name evidence="17" type="ORF">LECACI_7A002903</name>
</gene>
<feature type="signal peptide" evidence="15">
    <location>
        <begin position="1"/>
        <end position="22"/>
    </location>
</feature>
<protein>
    <recommendedName>
        <fullName evidence="4 13">Beta-galactosidase</fullName>
        <ecNumber evidence="4 13">3.2.1.23</ecNumber>
    </recommendedName>
</protein>
<dbReference type="Gene3D" id="2.60.120.260">
    <property type="entry name" value="Galactose-binding domain-like"/>
    <property type="match status" value="2"/>
</dbReference>
<keyword evidence="11 13" id="KW-0326">Glycosidase</keyword>
<keyword evidence="9" id="KW-0325">Glycoprotein</keyword>
<evidence type="ECO:0000256" key="9">
    <source>
        <dbReference type="ARBA" id="ARBA00023180"/>
    </source>
</evidence>
<dbReference type="AlphaFoldDB" id="A0AAI9E9C1"/>
<dbReference type="Pfam" id="PF01301">
    <property type="entry name" value="Glyco_hydro_35"/>
    <property type="match status" value="1"/>
</dbReference>
<dbReference type="PROSITE" id="PS01182">
    <property type="entry name" value="GLYCOSYL_HYDROL_F35"/>
    <property type="match status" value="1"/>
</dbReference>
<evidence type="ECO:0000256" key="15">
    <source>
        <dbReference type="SAM" id="SignalP"/>
    </source>
</evidence>
<dbReference type="PANTHER" id="PTHR23421">
    <property type="entry name" value="BETA-GALACTOSIDASE RELATED"/>
    <property type="match status" value="1"/>
</dbReference>
<sequence length="1015" mass="111150">MLFQKLCLAALLAVQTTALAIGGKPNLMIKPYKREPLQDIVTWDEHSLFVRGERVLFYSGEFHPFRLPVPSLWLDVFQKIKALGYNGVSVYWDWALLEGKQGDFSAEGIFALEPFFEAAQTAGIYLLARPGPYINAEVSGGGYPGWLQRNPGLLRTRDQRYLDATKNYVDSISKIVAKAQITNGGPVVLLQPENEYSQAISGYDLFPDPEYFGYVEEQYRNNSIVVPLISNDAYPHGYFATGPPRQPAAVDIYGHDGYPLGFDCANPYTWPEGDLPIYYGFLHQEQSSSTPYSIVEFQGGSFDPWGGLGFAQCATLLGPEFERVFYKNDFSFGVTIFNIYMTYGGTNWGNLGHPGGYTSYDYGAVITEERTVDREKYSEAKLLANFLQSSPAYLTAETQNKNNASSVNGSYTGNSAVATTALVGNVTNFFVVRHSVYNTYDTTPYSITFPTSKGNITVPQLGGSLSLHGRDSKVFVTDYDASGVHLLYSTAEIFTHKKYGNKKVIVAYSGPGEINELALTGCGQGKVIEGPAVKFASKNGATVIQYDSSSTRRIVQLGNDVAIYLLDRNDAYNYWVIDLPSDAITKNYTNSKTFNSAPIVKAGYLLRSVEVKDSSVHLVGDLNATTPIEIIGGAPQPLKKLTFNGKDIHFNQSHNGVVSATASYSEPSFSVPDLASIKWKVLDSLPEVQNGYDDSLWTTASLTYSNNTARNLTTPTSLYSSDYGYHTGNLLYRGHFEATGNESSLYLATQGGSAFGHSVWLDSTFVGSFYGADKYENWNTTYNLPSTVSGKSYVITVLIDNNGLDENGEAASSEMKNPRGILDFNLAGHAKKDVTWKLTGNLHGEDYEDRTRGPLNEGGLYAERQGYHLPGAPTSSWKDSKGPAEGISGPGVAFYSTTFDLNFPQGYDIPLSFSFANSSSNTSATTPSYRSQIYVNGYQFGKYIHNIGPQDVFPVPEGIWNYQGSNYVAVSLWSLEETGAKVDGLKLVAGVPVQSGFGPIAPAPQPAWKKRASAY</sequence>
<evidence type="ECO:0000256" key="10">
    <source>
        <dbReference type="ARBA" id="ARBA00023277"/>
    </source>
</evidence>
<comment type="catalytic activity">
    <reaction evidence="1 13">
        <text>Hydrolysis of terminal non-reducing beta-D-galactose residues in beta-D-galactosides.</text>
        <dbReference type="EC" id="3.2.1.23"/>
    </reaction>
</comment>
<dbReference type="Proteomes" id="UP001296104">
    <property type="component" value="Unassembled WGS sequence"/>
</dbReference>
<dbReference type="InterPro" id="IPR001944">
    <property type="entry name" value="Glycoside_Hdrlase_35"/>
</dbReference>
<evidence type="ECO:0000256" key="1">
    <source>
        <dbReference type="ARBA" id="ARBA00001412"/>
    </source>
</evidence>
<dbReference type="GO" id="GO:0000272">
    <property type="term" value="P:polysaccharide catabolic process"/>
    <property type="evidence" value="ECO:0007669"/>
    <property type="project" value="UniProtKB-KW"/>
</dbReference>
<dbReference type="InterPro" id="IPR025972">
    <property type="entry name" value="BetaGal_dom3"/>
</dbReference>
<evidence type="ECO:0000256" key="8">
    <source>
        <dbReference type="ARBA" id="ARBA00023157"/>
    </source>
</evidence>
<proteinExistence type="inferred from homology"/>
<dbReference type="Pfam" id="PF13364">
    <property type="entry name" value="BetaGal_ABD2"/>
    <property type="match status" value="2"/>
</dbReference>
<keyword evidence="6 15" id="KW-0732">Signal</keyword>
<organism evidence="17 18">
    <name type="scientific">Lecanosticta acicola</name>
    <dbReference type="NCBI Taxonomy" id="111012"/>
    <lineage>
        <taxon>Eukaryota</taxon>
        <taxon>Fungi</taxon>
        <taxon>Dikarya</taxon>
        <taxon>Ascomycota</taxon>
        <taxon>Pezizomycotina</taxon>
        <taxon>Dothideomycetes</taxon>
        <taxon>Dothideomycetidae</taxon>
        <taxon>Mycosphaerellales</taxon>
        <taxon>Mycosphaerellaceae</taxon>
        <taxon>Lecanosticta</taxon>
    </lineage>
</organism>
<comment type="subcellular location">
    <subcellularLocation>
        <location evidence="2">Secreted</location>
    </subcellularLocation>
</comment>
<name>A0AAI9E9C1_9PEZI</name>
<comment type="caution">
    <text evidence="17">The sequence shown here is derived from an EMBL/GenBank/DDBJ whole genome shotgun (WGS) entry which is preliminary data.</text>
</comment>
<dbReference type="EC" id="3.2.1.23" evidence="4 13"/>
<dbReference type="GO" id="GO:0004565">
    <property type="term" value="F:beta-galactosidase activity"/>
    <property type="evidence" value="ECO:0007669"/>
    <property type="project" value="UniProtKB-EC"/>
</dbReference>
<dbReference type="InterPro" id="IPR031330">
    <property type="entry name" value="Gly_Hdrlase_35_cat"/>
</dbReference>
<keyword evidence="5" id="KW-0964">Secreted</keyword>
<dbReference type="FunFam" id="2.60.120.260:FF:000088">
    <property type="entry name" value="Beta-galactosidase A"/>
    <property type="match status" value="1"/>
</dbReference>
<evidence type="ECO:0000259" key="16">
    <source>
        <dbReference type="SMART" id="SM01029"/>
    </source>
</evidence>
<keyword evidence="18" id="KW-1185">Reference proteome</keyword>
<evidence type="ECO:0000256" key="7">
    <source>
        <dbReference type="ARBA" id="ARBA00022801"/>
    </source>
</evidence>
<keyword evidence="12" id="KW-0624">Polysaccharide degradation</keyword>
<feature type="domain" description="Beta-galactosidase" evidence="16">
    <location>
        <begin position="398"/>
        <end position="574"/>
    </location>
</feature>
<dbReference type="Pfam" id="PF10435">
    <property type="entry name" value="BetaGal_dom2"/>
    <property type="match status" value="1"/>
</dbReference>
<dbReference type="SMART" id="SM01029">
    <property type="entry name" value="BetaGal_dom2"/>
    <property type="match status" value="1"/>
</dbReference>
<evidence type="ECO:0000256" key="6">
    <source>
        <dbReference type="ARBA" id="ARBA00022729"/>
    </source>
</evidence>
<dbReference type="Gene3D" id="3.20.20.80">
    <property type="entry name" value="Glycosidases"/>
    <property type="match status" value="1"/>
</dbReference>
<evidence type="ECO:0000256" key="13">
    <source>
        <dbReference type="RuleBase" id="RU000675"/>
    </source>
</evidence>
<dbReference type="InterPro" id="IPR025300">
    <property type="entry name" value="BetaGal_jelly_roll_dom"/>
</dbReference>
<evidence type="ECO:0000256" key="2">
    <source>
        <dbReference type="ARBA" id="ARBA00004613"/>
    </source>
</evidence>
<dbReference type="InterPro" id="IPR018954">
    <property type="entry name" value="Betagal_dom2"/>
</dbReference>
<evidence type="ECO:0000313" key="18">
    <source>
        <dbReference type="Proteomes" id="UP001296104"/>
    </source>
</evidence>
<dbReference type="Gene3D" id="2.60.390.10">
    <property type="entry name" value="Beta-galactosidase, domain 3"/>
    <property type="match status" value="1"/>
</dbReference>
<dbReference type="FunFam" id="2.102.20.10:FF:000001">
    <property type="entry name" value="Beta-galactosidase A"/>
    <property type="match status" value="1"/>
</dbReference>
<evidence type="ECO:0000256" key="3">
    <source>
        <dbReference type="ARBA" id="ARBA00009809"/>
    </source>
</evidence>
<dbReference type="InterPro" id="IPR008979">
    <property type="entry name" value="Galactose-bd-like_sf"/>
</dbReference>
<dbReference type="SUPFAM" id="SSF51011">
    <property type="entry name" value="Glycosyl hydrolase domain"/>
    <property type="match status" value="1"/>
</dbReference>
<dbReference type="EMBL" id="CAVMBE010000013">
    <property type="protein sequence ID" value="CAK3929153.1"/>
    <property type="molecule type" value="Genomic_DNA"/>
</dbReference>
<accession>A0AAI9E9C1</accession>
<dbReference type="SUPFAM" id="SSF117100">
    <property type="entry name" value="Beta-galactosidase LacA, domain 3"/>
    <property type="match status" value="1"/>
</dbReference>
<evidence type="ECO:0000256" key="11">
    <source>
        <dbReference type="ARBA" id="ARBA00023295"/>
    </source>
</evidence>
<dbReference type="InterPro" id="IPR037110">
    <property type="entry name" value="Betagal_dom2_sf"/>
</dbReference>
<reference evidence="17" key="1">
    <citation type="submission" date="2023-11" db="EMBL/GenBank/DDBJ databases">
        <authorList>
            <person name="Alioto T."/>
            <person name="Alioto T."/>
            <person name="Gomez Garrido J."/>
        </authorList>
    </citation>
    <scope>NUCLEOTIDE SEQUENCE</scope>
</reference>
<comment type="similarity">
    <text evidence="3 14">Belongs to the glycosyl hydrolase 35 family.</text>
</comment>
<keyword evidence="7 13" id="KW-0378">Hydrolase</keyword>
<dbReference type="InterPro" id="IPR036833">
    <property type="entry name" value="BetaGal_dom3_sf"/>
</dbReference>
<dbReference type="SUPFAM" id="SSF49785">
    <property type="entry name" value="Galactose-binding domain-like"/>
    <property type="match status" value="2"/>
</dbReference>
<dbReference type="Pfam" id="PF13363">
    <property type="entry name" value="BetaGal_dom3"/>
    <property type="match status" value="1"/>
</dbReference>
<keyword evidence="10" id="KW-0119">Carbohydrate metabolism</keyword>
<dbReference type="InterPro" id="IPR019801">
    <property type="entry name" value="Glyco_hydro_35_CS"/>
</dbReference>
<evidence type="ECO:0000313" key="17">
    <source>
        <dbReference type="EMBL" id="CAK3929153.1"/>
    </source>
</evidence>
<evidence type="ECO:0000256" key="14">
    <source>
        <dbReference type="RuleBase" id="RU003679"/>
    </source>
</evidence>
<feature type="chain" id="PRO_5042491660" description="Beta-galactosidase" evidence="15">
    <location>
        <begin position="23"/>
        <end position="1015"/>
    </location>
</feature>
<keyword evidence="8" id="KW-1015">Disulfide bond</keyword>
<evidence type="ECO:0000256" key="4">
    <source>
        <dbReference type="ARBA" id="ARBA00012756"/>
    </source>
</evidence>